<evidence type="ECO:0000313" key="2">
    <source>
        <dbReference type="EMBL" id="RIV26935.1"/>
    </source>
</evidence>
<sequence length="114" mass="12936">MDPIVQITDSEEVIVLLTLQFRPGTAEKVLASVVPSIRPTRAEAGNNAFHVFNVKGSADKVVIFERWKSQSALEEHWKQPYTEEAMALFREYLVEPLSDTRDVLYLTDVMKPGE</sequence>
<evidence type="ECO:0000313" key="3">
    <source>
        <dbReference type="Proteomes" id="UP000283523"/>
    </source>
</evidence>
<name>A0A418MHP5_9BACT</name>
<dbReference type="InterPro" id="IPR011008">
    <property type="entry name" value="Dimeric_a/b-barrel"/>
</dbReference>
<dbReference type="EMBL" id="QXED01000001">
    <property type="protein sequence ID" value="RIV26935.1"/>
    <property type="molecule type" value="Genomic_DNA"/>
</dbReference>
<dbReference type="Pfam" id="PF03992">
    <property type="entry name" value="ABM"/>
    <property type="match status" value="1"/>
</dbReference>
<keyword evidence="3" id="KW-1185">Reference proteome</keyword>
<feature type="domain" description="ABM" evidence="1">
    <location>
        <begin position="13"/>
        <end position="103"/>
    </location>
</feature>
<dbReference type="InterPro" id="IPR007138">
    <property type="entry name" value="ABM_dom"/>
</dbReference>
<dbReference type="OrthoDB" id="9806189at2"/>
<dbReference type="AlphaFoldDB" id="A0A418MHP5"/>
<dbReference type="Proteomes" id="UP000283523">
    <property type="component" value="Unassembled WGS sequence"/>
</dbReference>
<reference evidence="2 3" key="1">
    <citation type="submission" date="2018-08" db="EMBL/GenBank/DDBJ databases">
        <title>Fibrisoma montanum sp. nov., isolated from Danxia mountain soil.</title>
        <authorList>
            <person name="Huang Y."/>
        </authorList>
    </citation>
    <scope>NUCLEOTIDE SEQUENCE [LARGE SCALE GENOMIC DNA]</scope>
    <source>
        <strain evidence="2 3">HYT19</strain>
    </source>
</reference>
<proteinExistence type="predicted"/>
<organism evidence="2 3">
    <name type="scientific">Fibrisoma montanum</name>
    <dbReference type="NCBI Taxonomy" id="2305895"/>
    <lineage>
        <taxon>Bacteria</taxon>
        <taxon>Pseudomonadati</taxon>
        <taxon>Bacteroidota</taxon>
        <taxon>Cytophagia</taxon>
        <taxon>Cytophagales</taxon>
        <taxon>Spirosomataceae</taxon>
        <taxon>Fibrisoma</taxon>
    </lineage>
</organism>
<gene>
    <name evidence="2" type="ORF">DYU11_01035</name>
</gene>
<protein>
    <recommendedName>
        <fullName evidence="1">ABM domain-containing protein</fullName>
    </recommendedName>
</protein>
<dbReference type="SUPFAM" id="SSF54909">
    <property type="entry name" value="Dimeric alpha+beta barrel"/>
    <property type="match status" value="1"/>
</dbReference>
<comment type="caution">
    <text evidence="2">The sequence shown here is derived from an EMBL/GenBank/DDBJ whole genome shotgun (WGS) entry which is preliminary data.</text>
</comment>
<dbReference type="Gene3D" id="3.30.70.100">
    <property type="match status" value="1"/>
</dbReference>
<dbReference type="PROSITE" id="PS51725">
    <property type="entry name" value="ABM"/>
    <property type="match status" value="1"/>
</dbReference>
<dbReference type="RefSeq" id="WP_119665790.1">
    <property type="nucleotide sequence ID" value="NZ_QXED01000001.1"/>
</dbReference>
<accession>A0A418MHP5</accession>
<evidence type="ECO:0000259" key="1">
    <source>
        <dbReference type="PROSITE" id="PS51725"/>
    </source>
</evidence>